<dbReference type="Proteomes" id="UP000001508">
    <property type="component" value="Chromosome"/>
</dbReference>
<sequence length="169" mass="18870">MKLVAATLLLLALTAVGNQSCATATGLSTIQVDQPPAAGTYHLLLHGCNYTNDPHTIAFFWPTEQPYTFKPYSPAFQFRLLEGLPMADALAQAHDFVNCSPHFDTARLRAVTKQPDGIIGYELRPLYVQPSPLLRRDVLQVYYRLLGAQEVRINIIPFTPLDDDRNDID</sequence>
<dbReference type="InParanoid" id="D6Z6I3"/>
<dbReference type="RefSeq" id="WP_013162473.1">
    <property type="nucleotide sequence ID" value="NC_014216.1"/>
</dbReference>
<protein>
    <recommendedName>
        <fullName evidence="4">Lipoprotein</fullName>
    </recommendedName>
</protein>
<evidence type="ECO:0008006" key="4">
    <source>
        <dbReference type="Google" id="ProtNLM"/>
    </source>
</evidence>
<organism evidence="2 3">
    <name type="scientific">Desulfurivibrio alkaliphilus (strain DSM 19089 / UNIQEM U267 / AHT2)</name>
    <dbReference type="NCBI Taxonomy" id="589865"/>
    <lineage>
        <taxon>Bacteria</taxon>
        <taxon>Pseudomonadati</taxon>
        <taxon>Thermodesulfobacteriota</taxon>
        <taxon>Desulfobulbia</taxon>
        <taxon>Desulfobulbales</taxon>
        <taxon>Desulfobulbaceae</taxon>
        <taxon>Desulfurivibrio</taxon>
    </lineage>
</organism>
<evidence type="ECO:0000313" key="2">
    <source>
        <dbReference type="EMBL" id="ADH84942.1"/>
    </source>
</evidence>
<dbReference type="HOGENOM" id="CLU_1575917_0_0_7"/>
<evidence type="ECO:0000313" key="3">
    <source>
        <dbReference type="Proteomes" id="UP000001508"/>
    </source>
</evidence>
<proteinExistence type="predicted"/>
<dbReference type="STRING" id="589865.DaAHT2_0231"/>
<accession>D6Z6I3</accession>
<dbReference type="OrthoDB" id="9795297at2"/>
<feature type="signal peptide" evidence="1">
    <location>
        <begin position="1"/>
        <end position="24"/>
    </location>
</feature>
<evidence type="ECO:0000256" key="1">
    <source>
        <dbReference type="SAM" id="SignalP"/>
    </source>
</evidence>
<reference evidence="3" key="1">
    <citation type="submission" date="2010-02" db="EMBL/GenBank/DDBJ databases">
        <title>Complete sequence of Desulfurivibrio alkaliphilus AHT2.</title>
        <authorList>
            <consortium name="US DOE Joint Genome Institute"/>
            <person name="Pitluck S."/>
            <person name="Chertkov O."/>
            <person name="Detter J.C."/>
            <person name="Han C."/>
            <person name="Tapia R."/>
            <person name="Larimer F."/>
            <person name="Land M."/>
            <person name="Hauser L."/>
            <person name="Kyrpides N."/>
            <person name="Mikhailova N."/>
            <person name="Sorokin D.Y."/>
            <person name="Muyzer G."/>
            <person name="Woyke T."/>
        </authorList>
    </citation>
    <scope>NUCLEOTIDE SEQUENCE [LARGE SCALE GENOMIC DNA]</scope>
    <source>
        <strain evidence="3">DSM 19089 / UNIQEM U267 / AHT2</strain>
    </source>
</reference>
<feature type="chain" id="PRO_5003091378" description="Lipoprotein" evidence="1">
    <location>
        <begin position="25"/>
        <end position="169"/>
    </location>
</feature>
<dbReference type="AlphaFoldDB" id="D6Z6I3"/>
<gene>
    <name evidence="2" type="ordered locus">DaAHT2_0231</name>
</gene>
<name>D6Z6I3_DESAT</name>
<dbReference type="EMBL" id="CP001940">
    <property type="protein sequence ID" value="ADH84942.1"/>
    <property type="molecule type" value="Genomic_DNA"/>
</dbReference>
<keyword evidence="3" id="KW-1185">Reference proteome</keyword>
<keyword evidence="1" id="KW-0732">Signal</keyword>
<dbReference type="KEGG" id="dak:DaAHT2_0231"/>